<comment type="catalytic activity">
    <reaction evidence="20">
        <text>ATP + (deoxyribonucleotide)n-3'-hydroxyl + 5'-phospho-(deoxyribonucleotide)m = (deoxyribonucleotide)n+m + AMP + diphosphate.</text>
        <dbReference type="EC" id="6.5.1.1"/>
    </reaction>
</comment>
<evidence type="ECO:0000259" key="23">
    <source>
        <dbReference type="Pfam" id="PF04679"/>
    </source>
</evidence>
<keyword evidence="7" id="KW-0479">Metal-binding</keyword>
<evidence type="ECO:0000256" key="21">
    <source>
        <dbReference type="SAM" id="MobiDB-lite"/>
    </source>
</evidence>
<dbReference type="Pfam" id="PF21686">
    <property type="entry name" value="LigD_Prim-Pol"/>
    <property type="match status" value="1"/>
</dbReference>
<keyword evidence="27" id="KW-1185">Reference proteome</keyword>
<evidence type="ECO:0000256" key="7">
    <source>
        <dbReference type="ARBA" id="ARBA00022723"/>
    </source>
</evidence>
<proteinExistence type="predicted"/>
<evidence type="ECO:0000256" key="16">
    <source>
        <dbReference type="ARBA" id="ARBA00023204"/>
    </source>
</evidence>
<dbReference type="EMBL" id="CP096040">
    <property type="protein sequence ID" value="USQ95408.1"/>
    <property type="molecule type" value="Genomic_DNA"/>
</dbReference>
<dbReference type="CDD" id="cd07971">
    <property type="entry name" value="OBF_DNA_ligase_LigD"/>
    <property type="match status" value="1"/>
</dbReference>
<keyword evidence="12" id="KW-0067">ATP-binding</keyword>
<evidence type="ECO:0000256" key="10">
    <source>
        <dbReference type="ARBA" id="ARBA00022801"/>
    </source>
</evidence>
<keyword evidence="9" id="KW-0227">DNA damage</keyword>
<keyword evidence="11" id="KW-0269">Exonuclease</keyword>
<evidence type="ECO:0000256" key="3">
    <source>
        <dbReference type="ARBA" id="ARBA00022598"/>
    </source>
</evidence>
<evidence type="ECO:0000256" key="2">
    <source>
        <dbReference type="ARBA" id="ARBA00012727"/>
    </source>
</evidence>
<accession>A0ABY4ZRH7</accession>
<keyword evidence="18" id="KW-0511">Multifunctional enzyme</keyword>
<reference evidence="26 27" key="1">
    <citation type="submission" date="2022-04" db="EMBL/GenBank/DDBJ databases">
        <title>Genome sequence of soybean root-associated Caulobacter segnis RL271.</title>
        <authorList>
            <person name="Longley R."/>
            <person name="Bonito G."/>
            <person name="Trigodet F."/>
            <person name="Crosson S."/>
            <person name="Fiebig A."/>
        </authorList>
    </citation>
    <scope>NUCLEOTIDE SEQUENCE [LARGE SCALE GENOMIC DNA]</scope>
    <source>
        <strain evidence="26 27">RL271</strain>
    </source>
</reference>
<organism evidence="26 27">
    <name type="scientific">Caulobacter segnis</name>
    <dbReference type="NCBI Taxonomy" id="88688"/>
    <lineage>
        <taxon>Bacteria</taxon>
        <taxon>Pseudomonadati</taxon>
        <taxon>Pseudomonadota</taxon>
        <taxon>Alphaproteobacteria</taxon>
        <taxon>Caulobacterales</taxon>
        <taxon>Caulobacteraceae</taxon>
        <taxon>Caulobacter</taxon>
    </lineage>
</organism>
<dbReference type="SUPFAM" id="SSF50249">
    <property type="entry name" value="Nucleic acid-binding proteins"/>
    <property type="match status" value="1"/>
</dbReference>
<protein>
    <recommendedName>
        <fullName evidence="2">DNA ligase (ATP)</fullName>
        <ecNumber evidence="2">6.5.1.1</ecNumber>
    </recommendedName>
    <alternativeName>
        <fullName evidence="19">NHEJ DNA polymerase</fullName>
    </alternativeName>
</protein>
<evidence type="ECO:0000313" key="27">
    <source>
        <dbReference type="Proteomes" id="UP001057520"/>
    </source>
</evidence>
<dbReference type="InterPro" id="IPR014146">
    <property type="entry name" value="LigD_ligase_dom"/>
</dbReference>
<dbReference type="InterPro" id="IPR014144">
    <property type="entry name" value="LigD_PE_domain"/>
</dbReference>
<evidence type="ECO:0000256" key="11">
    <source>
        <dbReference type="ARBA" id="ARBA00022839"/>
    </source>
</evidence>
<keyword evidence="17" id="KW-0464">Manganese</keyword>
<dbReference type="Gene3D" id="3.30.1490.70">
    <property type="match status" value="1"/>
</dbReference>
<evidence type="ECO:0000313" key="26">
    <source>
        <dbReference type="EMBL" id="USQ95408.1"/>
    </source>
</evidence>
<dbReference type="CDD" id="cd07906">
    <property type="entry name" value="Adenylation_DNA_ligase_LigD_LigC"/>
    <property type="match status" value="1"/>
</dbReference>
<evidence type="ECO:0000256" key="13">
    <source>
        <dbReference type="ARBA" id="ARBA00022932"/>
    </source>
</evidence>
<dbReference type="InterPro" id="IPR012340">
    <property type="entry name" value="NA-bd_OB-fold"/>
</dbReference>
<dbReference type="GO" id="GO:0003910">
    <property type="term" value="F:DNA ligase (ATP) activity"/>
    <property type="evidence" value="ECO:0007669"/>
    <property type="project" value="UniProtKB-EC"/>
</dbReference>
<evidence type="ECO:0000256" key="19">
    <source>
        <dbReference type="ARBA" id="ARBA00029943"/>
    </source>
</evidence>
<dbReference type="PANTHER" id="PTHR42705:SF2">
    <property type="entry name" value="BIFUNCTIONAL NON-HOMOLOGOUS END JOINING PROTEIN LIGD"/>
    <property type="match status" value="1"/>
</dbReference>
<dbReference type="Pfam" id="PF13298">
    <property type="entry name" value="LigD_N"/>
    <property type="match status" value="1"/>
</dbReference>
<evidence type="ECO:0000259" key="25">
    <source>
        <dbReference type="Pfam" id="PF21686"/>
    </source>
</evidence>
<keyword evidence="16" id="KW-0234">DNA repair</keyword>
<dbReference type="Gene3D" id="2.40.50.140">
    <property type="entry name" value="Nucleic acid-binding proteins"/>
    <property type="match status" value="1"/>
</dbReference>
<evidence type="ECO:0000256" key="20">
    <source>
        <dbReference type="ARBA" id="ARBA00034003"/>
    </source>
</evidence>
<dbReference type="InterPro" id="IPR033651">
    <property type="entry name" value="PaeLigD_Pol-like"/>
</dbReference>
<feature type="domain" description="DNA ligase D 3'-phosphoesterase" evidence="24">
    <location>
        <begin position="27"/>
        <end position="135"/>
    </location>
</feature>
<dbReference type="Gene3D" id="3.30.470.30">
    <property type="entry name" value="DNA ligase/mRNA capping enzyme"/>
    <property type="match status" value="1"/>
</dbReference>
<dbReference type="PANTHER" id="PTHR42705">
    <property type="entry name" value="BIFUNCTIONAL NON-HOMOLOGOUS END JOINING PROTEIN LIGD"/>
    <property type="match status" value="1"/>
</dbReference>
<evidence type="ECO:0000256" key="8">
    <source>
        <dbReference type="ARBA" id="ARBA00022741"/>
    </source>
</evidence>
<evidence type="ECO:0000256" key="4">
    <source>
        <dbReference type="ARBA" id="ARBA00022679"/>
    </source>
</evidence>
<evidence type="ECO:0000256" key="6">
    <source>
        <dbReference type="ARBA" id="ARBA00022722"/>
    </source>
</evidence>
<dbReference type="NCBIfam" id="TIGR02779">
    <property type="entry name" value="NHEJ_ligase_lig"/>
    <property type="match status" value="1"/>
</dbReference>
<dbReference type="SUPFAM" id="SSF56091">
    <property type="entry name" value="DNA ligase/mRNA capping enzyme, catalytic domain"/>
    <property type="match status" value="1"/>
</dbReference>
<dbReference type="NCBIfam" id="NF004628">
    <property type="entry name" value="PRK05972.1"/>
    <property type="match status" value="1"/>
</dbReference>
<dbReference type="Proteomes" id="UP001057520">
    <property type="component" value="Chromosome"/>
</dbReference>
<keyword evidence="3 26" id="KW-0436">Ligase</keyword>
<evidence type="ECO:0000256" key="9">
    <source>
        <dbReference type="ARBA" id="ARBA00022763"/>
    </source>
</evidence>
<name>A0ABY4ZRH7_9CAUL</name>
<dbReference type="NCBIfam" id="TIGR02778">
    <property type="entry name" value="ligD_pol"/>
    <property type="match status" value="1"/>
</dbReference>
<dbReference type="InterPro" id="IPR014145">
    <property type="entry name" value="LigD_pol_dom"/>
</dbReference>
<feature type="domain" description="DNA ligase D polymerase" evidence="25">
    <location>
        <begin position="603"/>
        <end position="850"/>
    </location>
</feature>
<dbReference type="CDD" id="cd04862">
    <property type="entry name" value="PaeLigD_Pol_like"/>
    <property type="match status" value="1"/>
</dbReference>
<dbReference type="InterPro" id="IPR012310">
    <property type="entry name" value="DNA_ligase_ATP-dep_cent"/>
</dbReference>
<evidence type="ECO:0000259" key="22">
    <source>
        <dbReference type="Pfam" id="PF01068"/>
    </source>
</evidence>
<keyword evidence="13" id="KW-0239">DNA-directed DNA polymerase</keyword>
<dbReference type="NCBIfam" id="TIGR02776">
    <property type="entry name" value="NHEJ_ligase_prk"/>
    <property type="match status" value="1"/>
</dbReference>
<sequence length="873" mass="94680">MRDFSQTAEPSGNDKVVPSKALRFVIQKHAASHLHFDLRLEYHGTFKSWAVPKGPSLDPADRRLAMEVEDHPLDYGDFEGTIPKGQYGGGTVMLWDRGYWAPEKGFEKIGAALAKGELKFAMEGGRMHGSWVIVRTKRDSRGRASWMLIKHRDEGAEVGNPIGPSDEDRSIASGRTMVEIANGKGKAATPFMTASGADAGAVWQSNRDDSAPAGLIKPARAKAAAKGQAVKVLPEFIEPQLTEPVDKPPAGPGWAHEIKFDGYRMQLRTLDGEAALRTRKGLDWSAKFPEITAAGAKLGDGIIDGEVVVLDETGAPDFAALQAAISSGETGSLVFFVFDQLFDGLEDLRELPLAQRKDRLAAHLDGAGTVLRYVDHFITAGDAVLLSACRMDLEGIISKRLDAPYRSGRGETWTKSKCRAGHEVVIGGYTTTNGAFRSLIAGVYRDGKLFHIGRIGTGFGRDKIAVILPKLKALAIAKSPFEGKEGPSRAGRQGEVHWVKPQLVAEIEYEGFTADGQLRQAAFKGLREDKPAAEVDTLEPAPANTPLAEPKAQKAKPAAAPGAVTVKSATVSPRGAAVVMGQTISNAGKALWPDASDGRAVSKLELAQYYEAVGPWMIDHVRGRPCSMIRMPDGIEGKQNFFQRHTSAGQSSLITEVEVWGDRKPYLQFDSVEALVAAAQVGALELHPWNSEPFLPEQPGRLVFDLDPAPDVPFDWVIEGAREIRDRLQDLGLVSFCKTTGGKGLHVVTPLSAEGLNWDIAKAFARDVCKAMAADNPDRYLIVMAKAKRGGKIFLDYLRNDRMATAVAPLSPRGRPGAPVSMPLSWTQVKKGLDPAKYTVRTAPALVRRLTAWEDYCDGERPLEEAIRRLGKV</sequence>
<gene>
    <name evidence="26" type="primary">ligD</name>
    <name evidence="26" type="ORF">MZV50_23140</name>
</gene>
<evidence type="ECO:0000256" key="17">
    <source>
        <dbReference type="ARBA" id="ARBA00023211"/>
    </source>
</evidence>
<dbReference type="InterPro" id="IPR014143">
    <property type="entry name" value="NHEJ_ligase_prk"/>
</dbReference>
<keyword evidence="5" id="KW-0548">Nucleotidyltransferase</keyword>
<evidence type="ECO:0000256" key="12">
    <source>
        <dbReference type="ARBA" id="ARBA00022840"/>
    </source>
</evidence>
<keyword evidence="8" id="KW-0547">Nucleotide-binding</keyword>
<evidence type="ECO:0000256" key="5">
    <source>
        <dbReference type="ARBA" id="ARBA00022695"/>
    </source>
</evidence>
<keyword evidence="15" id="KW-0233">DNA recombination</keyword>
<feature type="domain" description="DNA ligase ATP-dependent C-terminal" evidence="23">
    <location>
        <begin position="433"/>
        <end position="530"/>
    </location>
</feature>
<evidence type="ECO:0000256" key="14">
    <source>
        <dbReference type="ARBA" id="ARBA00023125"/>
    </source>
</evidence>
<evidence type="ECO:0000259" key="24">
    <source>
        <dbReference type="Pfam" id="PF13298"/>
    </source>
</evidence>
<evidence type="ECO:0000256" key="18">
    <source>
        <dbReference type="ARBA" id="ARBA00023268"/>
    </source>
</evidence>
<feature type="region of interest" description="Disordered" evidence="21">
    <location>
        <begin position="533"/>
        <end position="559"/>
    </location>
</feature>
<dbReference type="Gene3D" id="3.90.920.10">
    <property type="entry name" value="DNA primase, PRIM domain"/>
    <property type="match status" value="1"/>
</dbReference>
<keyword evidence="6" id="KW-0540">Nuclease</keyword>
<dbReference type="InterPro" id="IPR052171">
    <property type="entry name" value="NHEJ_LigD"/>
</dbReference>
<keyword evidence="14" id="KW-0238">DNA-binding</keyword>
<keyword evidence="10" id="KW-0378">Hydrolase</keyword>
<dbReference type="NCBIfam" id="TIGR02777">
    <property type="entry name" value="LigD_PE_dom"/>
    <property type="match status" value="1"/>
</dbReference>
<keyword evidence="4" id="KW-0808">Transferase</keyword>
<evidence type="ECO:0000256" key="15">
    <source>
        <dbReference type="ARBA" id="ARBA00023172"/>
    </source>
</evidence>
<dbReference type="Pfam" id="PF04679">
    <property type="entry name" value="DNA_ligase_A_C"/>
    <property type="match status" value="1"/>
</dbReference>
<evidence type="ECO:0000256" key="1">
    <source>
        <dbReference type="ARBA" id="ARBA00001936"/>
    </source>
</evidence>
<feature type="domain" description="ATP-dependent DNA ligase family profile" evidence="22">
    <location>
        <begin position="252"/>
        <end position="417"/>
    </location>
</feature>
<dbReference type="Pfam" id="PF01068">
    <property type="entry name" value="DNA_ligase_A_M"/>
    <property type="match status" value="1"/>
</dbReference>
<dbReference type="InterPro" id="IPR012309">
    <property type="entry name" value="DNA_ligase_ATP-dep_C"/>
</dbReference>
<dbReference type="EC" id="6.5.1.1" evidence="2"/>
<comment type="cofactor">
    <cofactor evidence="1">
        <name>Mn(2+)</name>
        <dbReference type="ChEBI" id="CHEBI:29035"/>
    </cofactor>
</comment>